<reference evidence="1 2" key="1">
    <citation type="submission" date="2017-12" db="EMBL/GenBank/DDBJ databases">
        <title>Phylogenetic diversity of female urinary microbiome.</title>
        <authorList>
            <person name="Thomas-White K."/>
            <person name="Wolfe A.J."/>
        </authorList>
    </citation>
    <scope>NUCLEOTIDE SEQUENCE [LARGE SCALE GENOMIC DNA]</scope>
    <source>
        <strain evidence="1 2">UMB0402</strain>
    </source>
</reference>
<dbReference type="STRING" id="33007.HMPREF3198_01086"/>
<accession>A0A2I1IMP3</accession>
<gene>
    <name evidence="1" type="ORF">CYJ19_06035</name>
</gene>
<keyword evidence="2" id="KW-1185">Reference proteome</keyword>
<evidence type="ECO:0000313" key="2">
    <source>
        <dbReference type="Proteomes" id="UP000235122"/>
    </source>
</evidence>
<name>A0A2I1IMP3_9ACTO</name>
<evidence type="ECO:0000313" key="1">
    <source>
        <dbReference type="EMBL" id="PKY72401.1"/>
    </source>
</evidence>
<sequence length="141" mass="16194">MRQRLRDDCGRGRLYLAERDYKEVLAGVCFLEDISGSGRFQEGRMTDYEDAFWQACDEVRTQFTDEEWEGTYGDILVADGPYKPAWDAGMWKAKEVGFTYSDALLAKLDKLVPALDDPEADGFDDIMRQTIDLMKEIKKKA</sequence>
<dbReference type="Proteomes" id="UP000235122">
    <property type="component" value="Unassembled WGS sequence"/>
</dbReference>
<dbReference type="AlphaFoldDB" id="A0A2I1IMP3"/>
<proteinExistence type="predicted"/>
<comment type="caution">
    <text evidence="1">The sequence shown here is derived from an EMBL/GenBank/DDBJ whole genome shotgun (WGS) entry which is preliminary data.</text>
</comment>
<protein>
    <submittedName>
        <fullName evidence="1">Uncharacterized protein</fullName>
    </submittedName>
</protein>
<organism evidence="1 2">
    <name type="scientific">Winkia neuii</name>
    <dbReference type="NCBI Taxonomy" id="33007"/>
    <lineage>
        <taxon>Bacteria</taxon>
        <taxon>Bacillati</taxon>
        <taxon>Actinomycetota</taxon>
        <taxon>Actinomycetes</taxon>
        <taxon>Actinomycetales</taxon>
        <taxon>Actinomycetaceae</taxon>
        <taxon>Winkia</taxon>
    </lineage>
</organism>
<dbReference type="EMBL" id="PKKO01000003">
    <property type="protein sequence ID" value="PKY72401.1"/>
    <property type="molecule type" value="Genomic_DNA"/>
</dbReference>